<feature type="domain" description="Impact N-terminal" evidence="1">
    <location>
        <begin position="16"/>
        <end position="57"/>
    </location>
</feature>
<organism evidence="2 3">
    <name type="scientific">Ricinus communis</name>
    <name type="common">Castor bean</name>
    <dbReference type="NCBI Taxonomy" id="3988"/>
    <lineage>
        <taxon>Eukaryota</taxon>
        <taxon>Viridiplantae</taxon>
        <taxon>Streptophyta</taxon>
        <taxon>Embryophyta</taxon>
        <taxon>Tracheophyta</taxon>
        <taxon>Spermatophyta</taxon>
        <taxon>Magnoliopsida</taxon>
        <taxon>eudicotyledons</taxon>
        <taxon>Gunneridae</taxon>
        <taxon>Pentapetalae</taxon>
        <taxon>rosids</taxon>
        <taxon>fabids</taxon>
        <taxon>Malpighiales</taxon>
        <taxon>Euphorbiaceae</taxon>
        <taxon>Acalyphoideae</taxon>
        <taxon>Acalypheae</taxon>
        <taxon>Ricinus</taxon>
    </lineage>
</organism>
<reference evidence="3" key="1">
    <citation type="journal article" date="2010" name="Nat. Biotechnol.">
        <title>Draft genome sequence of the oilseed species Ricinus communis.</title>
        <authorList>
            <person name="Chan A.P."/>
            <person name="Crabtree J."/>
            <person name="Zhao Q."/>
            <person name="Lorenzi H."/>
            <person name="Orvis J."/>
            <person name="Puiu D."/>
            <person name="Melake-Berhan A."/>
            <person name="Jones K.M."/>
            <person name="Redman J."/>
            <person name="Chen G."/>
            <person name="Cahoon E.B."/>
            <person name="Gedil M."/>
            <person name="Stanke M."/>
            <person name="Haas B.J."/>
            <person name="Wortman J.R."/>
            <person name="Fraser-Liggett C.M."/>
            <person name="Ravel J."/>
            <person name="Rabinowicz P.D."/>
        </authorList>
    </citation>
    <scope>NUCLEOTIDE SEQUENCE [LARGE SCALE GENOMIC DNA]</scope>
    <source>
        <strain evidence="3">cv. Hale</strain>
    </source>
</reference>
<dbReference type="EMBL" id="EQ979387">
    <property type="protein sequence ID" value="EEF25575.1"/>
    <property type="molecule type" value="Genomic_DNA"/>
</dbReference>
<name>B9TEZ0_RICCO</name>
<evidence type="ECO:0000313" key="2">
    <source>
        <dbReference type="EMBL" id="EEF25575.1"/>
    </source>
</evidence>
<dbReference type="InParanoid" id="B9TEZ0"/>
<protein>
    <recommendedName>
        <fullName evidence="1">Impact N-terminal domain-containing protein</fullName>
    </recommendedName>
</protein>
<sequence>MPQTLNTAVHHELLIKKSRFIACVQPMTDRASAQKIVDGLWAEHPGAAHVCWALLAGGQSAAVDD</sequence>
<accession>B9TEZ0</accession>
<evidence type="ECO:0000259" key="1">
    <source>
        <dbReference type="Pfam" id="PF01205"/>
    </source>
</evidence>
<dbReference type="AlphaFoldDB" id="B9TEZ0"/>
<dbReference type="InterPro" id="IPR001498">
    <property type="entry name" value="Impact_N"/>
</dbReference>
<feature type="non-terminal residue" evidence="2">
    <location>
        <position position="65"/>
    </location>
</feature>
<dbReference type="SUPFAM" id="SSF54211">
    <property type="entry name" value="Ribosomal protein S5 domain 2-like"/>
    <property type="match status" value="1"/>
</dbReference>
<dbReference type="Gene3D" id="3.30.230.30">
    <property type="entry name" value="Impact, N-terminal domain"/>
    <property type="match status" value="1"/>
</dbReference>
<keyword evidence="3" id="KW-1185">Reference proteome</keyword>
<dbReference type="InterPro" id="IPR036956">
    <property type="entry name" value="Impact_N_sf"/>
</dbReference>
<evidence type="ECO:0000313" key="3">
    <source>
        <dbReference type="Proteomes" id="UP000008311"/>
    </source>
</evidence>
<dbReference type="Proteomes" id="UP000008311">
    <property type="component" value="Unassembled WGS sequence"/>
</dbReference>
<dbReference type="Pfam" id="PF01205">
    <property type="entry name" value="Impact_N"/>
    <property type="match status" value="1"/>
</dbReference>
<dbReference type="InterPro" id="IPR020568">
    <property type="entry name" value="Ribosomal_Su5_D2-typ_SF"/>
</dbReference>
<proteinExistence type="predicted"/>
<gene>
    <name evidence="2" type="ORF">RCOM_1840230</name>
</gene>